<sequence length="233" mass="25929">MSVKYYLYVSNTKVEMLFDQIPREILSGIAGELKINVGVLSTTLKKVADPETLYAKTKAVVRCIEKHENVGTIENPASCFKGRLSVKWGQYKTSSKHLDEPSPLVYFSGYTGKTILGLGGSIHHVVGSVGHVKAHSHSTTPFMVEQIYKGLETPILTKDKEALYRSKDLEDIEDSESNIAMAIYLATFEMWGSEETVEFLARRLAYFENGAHTNGRTDMNLLLGTPIYAALEE</sequence>
<evidence type="ECO:0000313" key="2">
    <source>
        <dbReference type="Proteomes" id="UP000427769"/>
    </source>
</evidence>
<organism evidence="1 2">
    <name type="scientific">Desulfosarcina widdelii</name>
    <dbReference type="NCBI Taxonomy" id="947919"/>
    <lineage>
        <taxon>Bacteria</taxon>
        <taxon>Pseudomonadati</taxon>
        <taxon>Thermodesulfobacteriota</taxon>
        <taxon>Desulfobacteria</taxon>
        <taxon>Desulfobacterales</taxon>
        <taxon>Desulfosarcinaceae</taxon>
        <taxon>Desulfosarcina</taxon>
    </lineage>
</organism>
<keyword evidence="2" id="KW-1185">Reference proteome</keyword>
<dbReference type="RefSeq" id="WP_155305063.1">
    <property type="nucleotide sequence ID" value="NZ_AP021875.1"/>
</dbReference>
<dbReference type="OrthoDB" id="3397153at2"/>
<accession>A0A5K7Z930</accession>
<dbReference type="EMBL" id="AP021875">
    <property type="protein sequence ID" value="BBO76211.1"/>
    <property type="molecule type" value="Genomic_DNA"/>
</dbReference>
<proteinExistence type="predicted"/>
<protein>
    <submittedName>
        <fullName evidence="1">Uncharacterized protein</fullName>
    </submittedName>
</protein>
<gene>
    <name evidence="1" type="ORF">DSCW_36280</name>
</gene>
<dbReference type="InterPro" id="IPR054284">
    <property type="entry name" value="DUF7019"/>
</dbReference>
<dbReference type="AlphaFoldDB" id="A0A5K7Z930"/>
<dbReference type="Proteomes" id="UP000427769">
    <property type="component" value="Chromosome"/>
</dbReference>
<dbReference type="NCBIfam" id="NF040893">
    <property type="entry name" value="SAVMC3_10250"/>
    <property type="match status" value="1"/>
</dbReference>
<dbReference type="KEGG" id="dwd:DSCW_36280"/>
<name>A0A5K7Z930_9BACT</name>
<evidence type="ECO:0000313" key="1">
    <source>
        <dbReference type="EMBL" id="BBO76211.1"/>
    </source>
</evidence>
<reference evidence="1 2" key="1">
    <citation type="submission" date="2019-11" db="EMBL/GenBank/DDBJ databases">
        <title>Comparative genomics of hydrocarbon-degrading Desulfosarcina strains.</title>
        <authorList>
            <person name="Watanabe M."/>
            <person name="Kojima H."/>
            <person name="Fukui M."/>
        </authorList>
    </citation>
    <scope>NUCLEOTIDE SEQUENCE [LARGE SCALE GENOMIC DNA]</scope>
    <source>
        <strain evidence="1 2">PP31</strain>
    </source>
</reference>
<dbReference type="Pfam" id="PF22880">
    <property type="entry name" value="DUF7019"/>
    <property type="match status" value="1"/>
</dbReference>